<dbReference type="InterPro" id="IPR013783">
    <property type="entry name" value="Ig-like_fold"/>
</dbReference>
<dbReference type="Pfam" id="PF23106">
    <property type="entry name" value="EGF_Teneurin"/>
    <property type="match status" value="1"/>
</dbReference>
<dbReference type="InterPro" id="IPR014756">
    <property type="entry name" value="Ig_E-set"/>
</dbReference>
<name>F4PWB4_CACFS</name>
<evidence type="ECO:0000259" key="4">
    <source>
        <dbReference type="PROSITE" id="PS50026"/>
    </source>
</evidence>
<dbReference type="PROSITE" id="PS01186">
    <property type="entry name" value="EGF_2"/>
    <property type="match status" value="1"/>
</dbReference>
<organism evidence="5 6">
    <name type="scientific">Cavenderia fasciculata</name>
    <name type="common">Slime mold</name>
    <name type="synonym">Dictyostelium fasciculatum</name>
    <dbReference type="NCBI Taxonomy" id="261658"/>
    <lineage>
        <taxon>Eukaryota</taxon>
        <taxon>Amoebozoa</taxon>
        <taxon>Evosea</taxon>
        <taxon>Eumycetozoa</taxon>
        <taxon>Dictyostelia</taxon>
        <taxon>Acytosteliales</taxon>
        <taxon>Cavenderiaceae</taxon>
        <taxon>Cavenderia</taxon>
    </lineage>
</organism>
<keyword evidence="6" id="KW-1185">Reference proteome</keyword>
<dbReference type="CDD" id="cd00603">
    <property type="entry name" value="IPT_PCSR"/>
    <property type="match status" value="1"/>
</dbReference>
<evidence type="ECO:0000313" key="5">
    <source>
        <dbReference type="EMBL" id="EGG20278.1"/>
    </source>
</evidence>
<evidence type="ECO:0000256" key="1">
    <source>
        <dbReference type="ARBA" id="ARBA00023180"/>
    </source>
</evidence>
<dbReference type="PANTHER" id="PTHR31341">
    <property type="entry name" value="IPT/TIG DOMAIN-CONTAINING PROTEIN-RELATED-RELATED"/>
    <property type="match status" value="1"/>
</dbReference>
<dbReference type="RefSeq" id="XP_004367261.1">
    <property type="nucleotide sequence ID" value="XM_004367204.1"/>
</dbReference>
<dbReference type="InterPro" id="IPR016186">
    <property type="entry name" value="C-type_lectin-like/link_sf"/>
</dbReference>
<dbReference type="KEGG" id="dfa:DFA_07401"/>
<keyword evidence="3" id="KW-0732">Signal</keyword>
<dbReference type="SUPFAM" id="SSF82171">
    <property type="entry name" value="DPP6 N-terminal domain-like"/>
    <property type="match status" value="1"/>
</dbReference>
<protein>
    <recommendedName>
        <fullName evidence="4">EGF-like domain-containing protein</fullName>
    </recommendedName>
</protein>
<evidence type="ECO:0000256" key="2">
    <source>
        <dbReference type="PROSITE-ProRule" id="PRU00076"/>
    </source>
</evidence>
<evidence type="ECO:0000256" key="3">
    <source>
        <dbReference type="SAM" id="SignalP"/>
    </source>
</evidence>
<dbReference type="PROSITE" id="PS50026">
    <property type="entry name" value="EGF_3"/>
    <property type="match status" value="1"/>
</dbReference>
<dbReference type="Proteomes" id="UP000007797">
    <property type="component" value="Unassembled WGS sequence"/>
</dbReference>
<feature type="chain" id="PRO_5003319676" description="EGF-like domain-containing protein" evidence="3">
    <location>
        <begin position="33"/>
        <end position="2521"/>
    </location>
</feature>
<evidence type="ECO:0000313" key="6">
    <source>
        <dbReference type="Proteomes" id="UP000007797"/>
    </source>
</evidence>
<dbReference type="Gene3D" id="3.10.100.10">
    <property type="entry name" value="Mannose-Binding Protein A, subunit A"/>
    <property type="match status" value="1"/>
</dbReference>
<dbReference type="EMBL" id="GL883013">
    <property type="protein sequence ID" value="EGG20278.1"/>
    <property type="molecule type" value="Genomic_DNA"/>
</dbReference>
<reference evidence="6" key="1">
    <citation type="journal article" date="2011" name="Genome Res.">
        <title>Phylogeny-wide analysis of social amoeba genomes highlights ancient origins for complex intercellular communication.</title>
        <authorList>
            <person name="Heidel A.J."/>
            <person name="Lawal H.M."/>
            <person name="Felder M."/>
            <person name="Schilde C."/>
            <person name="Helps N.R."/>
            <person name="Tunggal B."/>
            <person name="Rivero F."/>
            <person name="John U."/>
            <person name="Schleicher M."/>
            <person name="Eichinger L."/>
            <person name="Platzer M."/>
            <person name="Noegel A.A."/>
            <person name="Schaap P."/>
            <person name="Gloeckner G."/>
        </authorList>
    </citation>
    <scope>NUCLEOTIDE SEQUENCE [LARGE SCALE GENOMIC DNA]</scope>
    <source>
        <strain evidence="6">SH3</strain>
    </source>
</reference>
<dbReference type="Gene3D" id="2.10.25.10">
    <property type="entry name" value="Laminin"/>
    <property type="match status" value="1"/>
</dbReference>
<comment type="caution">
    <text evidence="2">Lacks conserved residue(s) required for the propagation of feature annotation.</text>
</comment>
<dbReference type="PROSITE" id="PS51257">
    <property type="entry name" value="PROKAR_LIPOPROTEIN"/>
    <property type="match status" value="1"/>
</dbReference>
<keyword evidence="2" id="KW-0245">EGF-like domain</keyword>
<dbReference type="GeneID" id="14871990"/>
<dbReference type="SUPFAM" id="SSF81296">
    <property type="entry name" value="E set domains"/>
    <property type="match status" value="5"/>
</dbReference>
<dbReference type="STRING" id="1054147.F4PWB4"/>
<keyword evidence="1" id="KW-0325">Glycoprotein</keyword>
<dbReference type="InterPro" id="IPR002909">
    <property type="entry name" value="IPT_dom"/>
</dbReference>
<feature type="domain" description="EGF-like" evidence="4">
    <location>
        <begin position="2231"/>
        <end position="2263"/>
    </location>
</feature>
<dbReference type="PROSITE" id="PS00022">
    <property type="entry name" value="EGF_1"/>
    <property type="match status" value="1"/>
</dbReference>
<feature type="disulfide bond" evidence="2">
    <location>
        <begin position="2235"/>
        <end position="2245"/>
    </location>
</feature>
<proteinExistence type="predicted"/>
<accession>F4PWB4</accession>
<dbReference type="Pfam" id="PF01833">
    <property type="entry name" value="TIG"/>
    <property type="match status" value="6"/>
</dbReference>
<feature type="signal peptide" evidence="3">
    <location>
        <begin position="1"/>
        <end position="32"/>
    </location>
</feature>
<gene>
    <name evidence="5" type="ORF">DFA_07401</name>
</gene>
<dbReference type="Gene3D" id="2.60.40.10">
    <property type="entry name" value="Immunoglobulins"/>
    <property type="match status" value="8"/>
</dbReference>
<keyword evidence="2" id="KW-1015">Disulfide bond</keyword>
<feature type="disulfide bond" evidence="2">
    <location>
        <begin position="2253"/>
        <end position="2262"/>
    </location>
</feature>
<dbReference type="InterPro" id="IPR052014">
    <property type="entry name" value="Dictyostelium_Tiger"/>
</dbReference>
<sequence>MKLNTGSSTTFLVQMLAVFILLLACQDSFVLAQAKKNPNNGHWYSFFSGSYSTWTLAMTAINGQPAQETTKMPQLATINSKEEWDWIVANLVINTNFFISGIKDGSDGINFNSGRESSTQYYATGSGQSISFTNWGVNSPSLVTTDVYTLVAGATRLWQNTAYISGTNTFLIEWVPQSEVYVRPAITNGETFNLAPPLGTFFTGSTMTYKFIDSSSAAEIFTCSGVRMSAVTCAIPAGTGAITYDIIQTDGTNTNTIKYWRYQMPQIDMVYPGASGTVITLSGKNFGTGSDASLLNIKVAGAVCTSPSIIVPHIAAVCTVASDFTIPASISLGTVPPLISTMQTVYDKNSLTAFRVSTTHSATQQVNSATTTRWLNSYPVEGVTLRYLPIFTNLASYNNFRAVVPSTSVSTMWIALKSSSATQVAIDNQGGPNNGAQVFVSTGTTCSAMIYCPGTFPAFTAMNQYFYFATVNSAYFRETSTTARSVVGSYGVLPTISDTTVRYVNTTGGTVTQVVATTVGFIYTQVSATIDGVAITATKSRVPLAVYPVIPAGTGVNKKMKYIFEGSIQLNGGDVSYNRPFLDFITPSVIPTAGGRVTMNGFNFGTNTALVSVTVGGTDCGIVMCDAPAGSGTNKIVRVTVDSQLQPNTFTVNYAAPIVTTTSNTLNSLTVTGVNFGTVPSVVAVKLPNIAGITATSVTETSIIVTMPNVGVLNGNIQVTVSGQTSTAIPYQLVPQIVSQTVKPPTTGGMTTVKGLYLNQLNSAGQPTVTNLIVNGVTTPVNAYSVDSTNTYMSFMLPAGTGGSILCVFFIDSRSTSFTVAYQSPTITSITQNGQSFTVVGTGFGTDPTRIELYAPAYGGVSGAVMTVAQTEFTINVPAVAQNGGFFVSIDSVFSNPYNGLTLTPILYSADRPLAAGGALKIWGYYLQGSSPSPTITVNGLNCPLTAMGTDAPNATLTCAAPVGVGAITIVVTLAGKSAVITSSYASPIITGVTTTNTSISLVGKNFGNALAYILIPGLPFPGTFITIPKVPANDQSVIFDLKELPLNGPVTLSVSGQVSNPYKAVYRPNVLSMTEVPTVGGSSITIMGTALNTIDSTGAALTTSVTIEGVDCPITDTYYSTTNTFYVCTAPAGTGYKMATVFVDGQTAQFDYKYQSPIVTSIEQSSDGDCFYIRGSNFGPSSSLASVSLAGVTYSALATNDTTITITQDAATKNGAVFVTVDTLVSNTIYLSLTPSIVSVTSASTQGGSVTITGNFVQGVRSNGTSATTQISIGGNPAAFVNSFYNGTTVSYMVVTAPIGVGKDLPINVTIDNISSATVNLFAYSPPTVSSYYQGADNCVTVSGNNFGPDIESISFLVNGQSEPAVALVTPHIKASFLAVPSLKNGIVSIVAGGQEAIQSIPLLMTPVIASYIGLSLTGGSITILGQYLNNVDYLGAALDVGVTIGNLPCTNPTTTGTTLTCLAPGGLGGNVDIVVTIATKSATSAATFPAPVINTMSPTQNLADNSITLVGSNFGQDFNQIYINMPGSQTALSPNQFTNGDTLIVKIPSNAKSGDVSITVFGLVSNSMPLVISPVITTVADLQSFPTSVIMSGQFFLTTRANGTDTDVVLTYDSQIISSDKYNVGSNMVIVEMPGGTGTNHSFVLTIDGQSSTFYVDYPVPELYAAEQDISSTFHFTRSLELTGASFGFVKSDVQVILKNQPSVVIPIDTMNNETIFATLPSFALNDIALVNVSGQLSNQTIFEFGPILRSITSADAEGGEIKIGGHYLNTVNATGSAITITVMFPGNTPCTNVVKIADDLDMSYITCMAPPGTGITNNVKVTVGDMSDNINFAYGAPVISSVIVTDSNTVSIIGKNFGTVQSGVSVYVGANTQTFTFVNSTFLTFNADEQNKNGPITVKLIDGRISNPVEMHLTPLITSVTKPIKTTGDLLTIVGSFLNPTRLDGSSTNVTVVIVDLNQQCTNAVATGSSITFYIDQKASPSTVQFSYIAPLISSVVQQGSSDDLVTINNQIIATTLVNPATLFAKLTGPSKNGDIIVNVDGQDSNTQPLSIKASVTSITSTSPYGGVVELVGKYLWTTRLVSTPTTISIQIGGVECTSPVANGSDGTKLKCTLGDASQFESDIELSIDSVGANAIATYTSNPPVLTSISSSYYLVSSVVTIVGNEFYSPSSVTIGGSQCGGVVVVDAQHITCTFDSKVGNNATSTLDVTIESGNSDEITFAGVFKYTLLQCLNSCSSHGTCVSSGQCQCNNGYSGADCSITYSQSLVSGDSGSVSGGKFTMFNNSMEFLLSHIQEVRQDNTIVQTIPLTKWDVYDEYGNTTVYNSTSTTHNIELYVTKHSTASVQSFLGDDLVIPSNSIKHFMTIDRFTFESINSSLRIIYQFKSPSQIEYNCDNETTKYQYDTSSSTTTIKSYTIDTPVGTMMASFSNRANIDDTNAIVTSIQAITSVDSTTQSTAGVQYIAIQVPSFGDFVEIDPIFSATSKTAPSTDACVISSSSITTPILLLSIVVSIISLVF</sequence>
<dbReference type="InterPro" id="IPR000742">
    <property type="entry name" value="EGF"/>
</dbReference>